<keyword evidence="2 3" id="KW-0238">DNA-binding</keyword>
<evidence type="ECO:0000259" key="4">
    <source>
        <dbReference type="PROSITE" id="PS50071"/>
    </source>
</evidence>
<comment type="subcellular location">
    <subcellularLocation>
        <location evidence="1 2 3">Nucleus</location>
    </subcellularLocation>
</comment>
<evidence type="ECO:0000256" key="3">
    <source>
        <dbReference type="RuleBase" id="RU000682"/>
    </source>
</evidence>
<sequence>MKSIRKPKDFSIESILADGSIFLRNDQSNRSSRFSVPRSCKVDLQGGKFERNSETPFKISTGGVNVAVNVRSNFKSIRENPAPTSCDSDTRNLRNNKGNKFNEKVEVNAAERNRANFKITDSNRHDEGQCSTRLPNTEENDIVNCFHEVSKFDTKELNFTEANDSEVMMRIEKEDTINFEYIKAKKFDVSYEERSKSYCNVKLNEQQNSIADLKGDQSESSKQDQEKEFGNKWFKYSNHIDLSENKSKGLKINSYRKLKKIESKCSSFDNNKTKVIKTTTELEWLRCTRYRPPKIPRKSTIGKNRRKPSLHPRIPFSTFQLDFLEQQFRHSAYLSKDDVSEISSVLNLPPNRVFSKFIQRL</sequence>
<dbReference type="SUPFAM" id="SSF46689">
    <property type="entry name" value="Homeodomain-like"/>
    <property type="match status" value="1"/>
</dbReference>
<evidence type="ECO:0000313" key="6">
    <source>
        <dbReference type="Proteomes" id="UP001177670"/>
    </source>
</evidence>
<dbReference type="GO" id="GO:0003677">
    <property type="term" value="F:DNA binding"/>
    <property type="evidence" value="ECO:0007669"/>
    <property type="project" value="UniProtKB-UniRule"/>
</dbReference>
<keyword evidence="2 3" id="KW-0539">Nucleus</keyword>
<dbReference type="EMBL" id="JAHYIQ010000008">
    <property type="protein sequence ID" value="KAK1129854.1"/>
    <property type="molecule type" value="Genomic_DNA"/>
</dbReference>
<reference evidence="5" key="1">
    <citation type="submission" date="2021-10" db="EMBL/GenBank/DDBJ databases">
        <title>Melipona bicolor Genome sequencing and assembly.</title>
        <authorList>
            <person name="Araujo N.S."/>
            <person name="Arias M.C."/>
        </authorList>
    </citation>
    <scope>NUCLEOTIDE SEQUENCE</scope>
    <source>
        <strain evidence="5">USP_2M_L1-L4_2017</strain>
        <tissue evidence="5">Whole body</tissue>
    </source>
</reference>
<proteinExistence type="predicted"/>
<comment type="caution">
    <text evidence="5">The sequence shown here is derived from an EMBL/GenBank/DDBJ whole genome shotgun (WGS) entry which is preliminary data.</text>
</comment>
<dbReference type="InterPro" id="IPR001356">
    <property type="entry name" value="HD"/>
</dbReference>
<feature type="domain" description="Homeobox" evidence="4">
    <location>
        <begin position="307"/>
        <end position="361"/>
    </location>
</feature>
<evidence type="ECO:0000256" key="2">
    <source>
        <dbReference type="PROSITE-ProRule" id="PRU00108"/>
    </source>
</evidence>
<dbReference type="CDD" id="cd00086">
    <property type="entry name" value="homeodomain"/>
    <property type="match status" value="1"/>
</dbReference>
<dbReference type="Gene3D" id="1.10.10.60">
    <property type="entry name" value="Homeodomain-like"/>
    <property type="match status" value="1"/>
</dbReference>
<evidence type="ECO:0000256" key="1">
    <source>
        <dbReference type="ARBA" id="ARBA00004123"/>
    </source>
</evidence>
<keyword evidence="6" id="KW-1185">Reference proteome</keyword>
<dbReference type="Pfam" id="PF00046">
    <property type="entry name" value="Homeodomain"/>
    <property type="match status" value="1"/>
</dbReference>
<accession>A0AA40KR73</accession>
<dbReference type="PROSITE" id="PS50071">
    <property type="entry name" value="HOMEOBOX_2"/>
    <property type="match status" value="1"/>
</dbReference>
<dbReference type="GO" id="GO:0005634">
    <property type="term" value="C:nucleus"/>
    <property type="evidence" value="ECO:0007669"/>
    <property type="project" value="UniProtKB-SubCell"/>
</dbReference>
<dbReference type="InterPro" id="IPR009057">
    <property type="entry name" value="Homeodomain-like_sf"/>
</dbReference>
<dbReference type="Proteomes" id="UP001177670">
    <property type="component" value="Unassembled WGS sequence"/>
</dbReference>
<keyword evidence="2 3" id="KW-0371">Homeobox</keyword>
<dbReference type="AlphaFoldDB" id="A0AA40KR73"/>
<evidence type="ECO:0000313" key="5">
    <source>
        <dbReference type="EMBL" id="KAK1129854.1"/>
    </source>
</evidence>
<protein>
    <recommendedName>
        <fullName evidence="4">Homeobox domain-containing protein</fullName>
    </recommendedName>
</protein>
<name>A0AA40KR73_9HYME</name>
<organism evidence="5 6">
    <name type="scientific">Melipona bicolor</name>
    <dbReference type="NCBI Taxonomy" id="60889"/>
    <lineage>
        <taxon>Eukaryota</taxon>
        <taxon>Metazoa</taxon>
        <taxon>Ecdysozoa</taxon>
        <taxon>Arthropoda</taxon>
        <taxon>Hexapoda</taxon>
        <taxon>Insecta</taxon>
        <taxon>Pterygota</taxon>
        <taxon>Neoptera</taxon>
        <taxon>Endopterygota</taxon>
        <taxon>Hymenoptera</taxon>
        <taxon>Apocrita</taxon>
        <taxon>Aculeata</taxon>
        <taxon>Apoidea</taxon>
        <taxon>Anthophila</taxon>
        <taxon>Apidae</taxon>
        <taxon>Melipona</taxon>
    </lineage>
</organism>
<gene>
    <name evidence="5" type="ORF">K0M31_019562</name>
</gene>